<feature type="domain" description="Helix-turn-helix" evidence="1">
    <location>
        <begin position="12"/>
        <end position="59"/>
    </location>
</feature>
<proteinExistence type="predicted"/>
<reference evidence="2 3" key="1">
    <citation type="journal article" date="2019" name="Int. J. Syst. Evol. Microbiol.">
        <title>The Global Catalogue of Microorganisms (GCM) 10K type strain sequencing project: providing services to taxonomists for standard genome sequencing and annotation.</title>
        <authorList>
            <consortium name="The Broad Institute Genomics Platform"/>
            <consortium name="The Broad Institute Genome Sequencing Center for Infectious Disease"/>
            <person name="Wu L."/>
            <person name="Ma J."/>
        </authorList>
    </citation>
    <scope>NUCLEOTIDE SEQUENCE [LARGE SCALE GENOMIC DNA]</scope>
    <source>
        <strain evidence="2 3">JCM 16009</strain>
    </source>
</reference>
<evidence type="ECO:0000259" key="1">
    <source>
        <dbReference type="Pfam" id="PF12728"/>
    </source>
</evidence>
<comment type="caution">
    <text evidence="2">The sequence shown here is derived from an EMBL/GenBank/DDBJ whole genome shotgun (WGS) entry which is preliminary data.</text>
</comment>
<dbReference type="Pfam" id="PF12728">
    <property type="entry name" value="HTH_17"/>
    <property type="match status" value="1"/>
</dbReference>
<sequence length="80" mass="8850">MSVGETRAKPTFYDVKAVAEMFHMSRMTVYRAIRDGELAAVRIRGRYIVPAKVIEALIATAESAAEQQAESTSWLSEASQ</sequence>
<dbReference type="Proteomes" id="UP001500449">
    <property type="component" value="Unassembled WGS sequence"/>
</dbReference>
<dbReference type="InterPro" id="IPR041657">
    <property type="entry name" value="HTH_17"/>
</dbReference>
<accession>A0ABN2NBE0</accession>
<gene>
    <name evidence="2" type="ORF">GCM10009836_45720</name>
</gene>
<protein>
    <recommendedName>
        <fullName evidence="1">Helix-turn-helix domain-containing protein</fullName>
    </recommendedName>
</protein>
<dbReference type="EMBL" id="BAAAQK010000018">
    <property type="protein sequence ID" value="GAA1860425.1"/>
    <property type="molecule type" value="Genomic_DNA"/>
</dbReference>
<evidence type="ECO:0000313" key="2">
    <source>
        <dbReference type="EMBL" id="GAA1860425.1"/>
    </source>
</evidence>
<evidence type="ECO:0000313" key="3">
    <source>
        <dbReference type="Proteomes" id="UP001500449"/>
    </source>
</evidence>
<keyword evidence="3" id="KW-1185">Reference proteome</keyword>
<organism evidence="2 3">
    <name type="scientific">Pseudonocardia ailaonensis</name>
    <dbReference type="NCBI Taxonomy" id="367279"/>
    <lineage>
        <taxon>Bacteria</taxon>
        <taxon>Bacillati</taxon>
        <taxon>Actinomycetota</taxon>
        <taxon>Actinomycetes</taxon>
        <taxon>Pseudonocardiales</taxon>
        <taxon>Pseudonocardiaceae</taxon>
        <taxon>Pseudonocardia</taxon>
    </lineage>
</organism>
<dbReference type="RefSeq" id="WP_344420594.1">
    <property type="nucleotide sequence ID" value="NZ_BAAAQK010000018.1"/>
</dbReference>
<name>A0ABN2NBE0_9PSEU</name>